<comment type="caution">
    <text evidence="1">The sequence shown here is derived from an EMBL/GenBank/DDBJ whole genome shotgun (WGS) entry which is preliminary data.</text>
</comment>
<dbReference type="Proteomes" id="UP001177021">
    <property type="component" value="Unassembled WGS sequence"/>
</dbReference>
<evidence type="ECO:0000313" key="1">
    <source>
        <dbReference type="EMBL" id="CAJ2639769.1"/>
    </source>
</evidence>
<name>A0ACB0J5I8_TRIPR</name>
<organism evidence="1 2">
    <name type="scientific">Trifolium pratense</name>
    <name type="common">Red clover</name>
    <dbReference type="NCBI Taxonomy" id="57577"/>
    <lineage>
        <taxon>Eukaryota</taxon>
        <taxon>Viridiplantae</taxon>
        <taxon>Streptophyta</taxon>
        <taxon>Embryophyta</taxon>
        <taxon>Tracheophyta</taxon>
        <taxon>Spermatophyta</taxon>
        <taxon>Magnoliopsida</taxon>
        <taxon>eudicotyledons</taxon>
        <taxon>Gunneridae</taxon>
        <taxon>Pentapetalae</taxon>
        <taxon>rosids</taxon>
        <taxon>fabids</taxon>
        <taxon>Fabales</taxon>
        <taxon>Fabaceae</taxon>
        <taxon>Papilionoideae</taxon>
        <taxon>50 kb inversion clade</taxon>
        <taxon>NPAAA clade</taxon>
        <taxon>Hologalegina</taxon>
        <taxon>IRL clade</taxon>
        <taxon>Trifolieae</taxon>
        <taxon>Trifolium</taxon>
    </lineage>
</organism>
<accession>A0ACB0J5I8</accession>
<reference evidence="1" key="1">
    <citation type="submission" date="2023-10" db="EMBL/GenBank/DDBJ databases">
        <authorList>
            <person name="Rodriguez Cubillos JULIANA M."/>
            <person name="De Vega J."/>
        </authorList>
    </citation>
    <scope>NUCLEOTIDE SEQUENCE</scope>
</reference>
<dbReference type="EMBL" id="CASHSV030000024">
    <property type="protein sequence ID" value="CAJ2639769.1"/>
    <property type="molecule type" value="Genomic_DNA"/>
</dbReference>
<keyword evidence="2" id="KW-1185">Reference proteome</keyword>
<sequence length="55" mass="6469">MFLVVTNGVLRPAVKQPWSCEQDDDCETMACHKPLIPYCIYYKCLCMERFSDRGY</sequence>
<protein>
    <submittedName>
        <fullName evidence="1">Uncharacterized protein</fullName>
    </submittedName>
</protein>
<gene>
    <name evidence="1" type="ORF">MILVUS5_LOCUS9743</name>
</gene>
<evidence type="ECO:0000313" key="2">
    <source>
        <dbReference type="Proteomes" id="UP001177021"/>
    </source>
</evidence>
<proteinExistence type="predicted"/>